<dbReference type="CDD" id="cd23251">
    <property type="entry name" value="Virgaviridae_RdRp"/>
    <property type="match status" value="1"/>
</dbReference>
<dbReference type="GO" id="GO:0005524">
    <property type="term" value="F:ATP binding"/>
    <property type="evidence" value="ECO:0007669"/>
    <property type="project" value="UniProtKB-KW"/>
</dbReference>
<evidence type="ECO:0000256" key="11">
    <source>
        <dbReference type="ARBA" id="ARBA00022806"/>
    </source>
</evidence>
<dbReference type="PROSITE" id="PS50507">
    <property type="entry name" value="RDRP_SSRNA_POS"/>
    <property type="match status" value="1"/>
</dbReference>
<keyword evidence="7" id="KW-0808">Transferase</keyword>
<evidence type="ECO:0000259" key="17">
    <source>
        <dbReference type="PROSITE" id="PS50507"/>
    </source>
</evidence>
<evidence type="ECO:0000256" key="14">
    <source>
        <dbReference type="ARBA" id="ARBA00023151"/>
    </source>
</evidence>
<name>A0A5B8YX97_TVCV</name>
<evidence type="ECO:0000256" key="15">
    <source>
        <dbReference type="ARBA" id="ARBA00023280"/>
    </source>
</evidence>
<keyword evidence="8" id="KW-0548">Nucleotidyltransferase</keyword>
<evidence type="ECO:0000256" key="3">
    <source>
        <dbReference type="ARBA" id="ARBA00022463"/>
    </source>
</evidence>
<evidence type="ECO:0000256" key="4">
    <source>
        <dbReference type="ARBA" id="ARBA00022484"/>
    </source>
</evidence>
<keyword evidence="4" id="KW-0696">RNA-directed RNA polymerase</keyword>
<keyword evidence="3" id="KW-0941">Suppressor of RNA silencing</keyword>
<dbReference type="GO" id="GO:0039694">
    <property type="term" value="P:viral RNA genome replication"/>
    <property type="evidence" value="ECO:0007669"/>
    <property type="project" value="InterPro"/>
</dbReference>
<dbReference type="InterPro" id="IPR027351">
    <property type="entry name" value="(+)RNA_virus_helicase_core_dom"/>
</dbReference>
<dbReference type="GO" id="GO:0003724">
    <property type="term" value="F:RNA helicase activity"/>
    <property type="evidence" value="ECO:0007669"/>
    <property type="project" value="UniProtKB-EC"/>
</dbReference>
<evidence type="ECO:0000313" key="20">
    <source>
        <dbReference type="EMBL" id="QED45330.1"/>
    </source>
</evidence>
<dbReference type="EMBL" id="MH370485">
    <property type="protein sequence ID" value="QED45330.1"/>
    <property type="molecule type" value="Genomic_RNA"/>
</dbReference>
<dbReference type="GO" id="GO:0052170">
    <property type="term" value="P:symbiont-mediated suppression of host innate immune response"/>
    <property type="evidence" value="ECO:0007669"/>
    <property type="project" value="UniProtKB-KW"/>
</dbReference>
<protein>
    <recommendedName>
        <fullName evidence="2">Replicase large subunit</fullName>
        <ecNumber evidence="1">2.7.7.48</ecNumber>
    </recommendedName>
</protein>
<dbReference type="InterPro" id="IPR043502">
    <property type="entry name" value="DNA/RNA_pol_sf"/>
</dbReference>
<keyword evidence="12" id="KW-0067">ATP-binding</keyword>
<evidence type="ECO:0000256" key="10">
    <source>
        <dbReference type="ARBA" id="ARBA00022801"/>
    </source>
</evidence>
<organismHost>
    <name type="scientific">Brassicaceae</name>
    <name type="common">mustard family</name>
    <dbReference type="NCBI Taxonomy" id="3700"/>
</organismHost>
<feature type="domain" description="RdRp catalytic" evidence="17">
    <location>
        <begin position="1369"/>
        <end position="1482"/>
    </location>
</feature>
<dbReference type="InterPro" id="IPR001788">
    <property type="entry name" value="RNA-dep_RNA_pol_alsuvir"/>
</dbReference>
<comment type="catalytic activity">
    <reaction evidence="16">
        <text>ATP + H2O = ADP + phosphate + H(+)</text>
        <dbReference type="Rhea" id="RHEA:13065"/>
        <dbReference type="ChEBI" id="CHEBI:15377"/>
        <dbReference type="ChEBI" id="CHEBI:15378"/>
        <dbReference type="ChEBI" id="CHEBI:30616"/>
        <dbReference type="ChEBI" id="CHEBI:43474"/>
        <dbReference type="ChEBI" id="CHEBI:456216"/>
        <dbReference type="EC" id="3.6.4.13"/>
    </reaction>
</comment>
<evidence type="ECO:0000259" key="18">
    <source>
        <dbReference type="PROSITE" id="PS51657"/>
    </source>
</evidence>
<dbReference type="SUPFAM" id="SSF56672">
    <property type="entry name" value="DNA/RNA polymerases"/>
    <property type="match status" value="1"/>
</dbReference>
<dbReference type="Pfam" id="PF20896">
    <property type="entry name" value="ToMV_Hel_N"/>
    <property type="match status" value="1"/>
</dbReference>
<keyword evidence="9" id="KW-0547">Nucleotide-binding</keyword>
<evidence type="ECO:0000256" key="2">
    <source>
        <dbReference type="ARBA" id="ARBA00013540"/>
    </source>
</evidence>
<keyword evidence="6" id="KW-1090">Inhibition of host innate immune response by virus</keyword>
<reference evidence="20" key="1">
    <citation type="submission" date="2018-05" db="EMBL/GenBank/DDBJ databases">
        <title>Molecular characterization of a turnip vein-clearing virus isolated from Alliaria petiolata in Hungary.</title>
        <authorList>
            <person name="Toth T."/>
            <person name="Salamon P."/>
            <person name="Kis S."/>
            <person name="Gyula P."/>
            <person name="Szittya G."/>
        </authorList>
    </citation>
    <scope>NUCLEOTIDE SEQUENCE</scope>
    <source>
        <strain evidence="20">ApH</strain>
    </source>
</reference>
<evidence type="ECO:0000256" key="8">
    <source>
        <dbReference type="ARBA" id="ARBA00022695"/>
    </source>
</evidence>
<dbReference type="Pfam" id="PF01443">
    <property type="entry name" value="Viral_helicase1"/>
    <property type="match status" value="1"/>
</dbReference>
<dbReference type="GO" id="GO:0016556">
    <property type="term" value="P:mRNA modification"/>
    <property type="evidence" value="ECO:0007669"/>
    <property type="project" value="InterPro"/>
</dbReference>
<dbReference type="InterPro" id="IPR047310">
    <property type="entry name" value="Virgaviridae_RdRp"/>
</dbReference>
<dbReference type="InterPro" id="IPR027417">
    <property type="entry name" value="P-loop_NTPase"/>
</dbReference>
<dbReference type="GO" id="GO:0006396">
    <property type="term" value="P:RNA processing"/>
    <property type="evidence" value="ECO:0007669"/>
    <property type="project" value="InterPro"/>
</dbReference>
<organism evidence="20">
    <name type="scientific">Turnip vein-clearing virus</name>
    <name type="common">TVCV</name>
    <dbReference type="NCBI Taxonomy" id="29272"/>
    <lineage>
        <taxon>Viruses</taxon>
        <taxon>Riboviria</taxon>
        <taxon>Orthornavirae</taxon>
        <taxon>Kitrinoviricota</taxon>
        <taxon>Alsuviricetes</taxon>
        <taxon>Martellivirales</taxon>
        <taxon>Virgaviridae</taxon>
        <taxon>Tobamovirus</taxon>
        <taxon>Tobamovirus rapae</taxon>
    </lineage>
</organism>
<dbReference type="GO" id="GO:0006351">
    <property type="term" value="P:DNA-templated transcription"/>
    <property type="evidence" value="ECO:0007669"/>
    <property type="project" value="InterPro"/>
</dbReference>
<evidence type="ECO:0000256" key="12">
    <source>
        <dbReference type="ARBA" id="ARBA00022840"/>
    </source>
</evidence>
<proteinExistence type="predicted"/>
<evidence type="ECO:0000256" key="16">
    <source>
        <dbReference type="ARBA" id="ARBA00047984"/>
    </source>
</evidence>
<feature type="domain" description="(+)RNA virus helicase C-terminal" evidence="18">
    <location>
        <begin position="795"/>
        <end position="1107"/>
    </location>
</feature>
<dbReference type="GO" id="GO:0008174">
    <property type="term" value="F:mRNA methyltransferase activity"/>
    <property type="evidence" value="ECO:0007669"/>
    <property type="project" value="UniProtKB-UniRule"/>
</dbReference>
<dbReference type="EC" id="2.7.7.48" evidence="1"/>
<dbReference type="GO" id="GO:0003968">
    <property type="term" value="F:RNA-directed RNA polymerase activity"/>
    <property type="evidence" value="ECO:0007669"/>
    <property type="project" value="UniProtKB-KW"/>
</dbReference>
<dbReference type="InterPro" id="IPR007094">
    <property type="entry name" value="RNA-dir_pol_PSvirus"/>
</dbReference>
<evidence type="ECO:0000256" key="9">
    <source>
        <dbReference type="ARBA" id="ARBA00022741"/>
    </source>
</evidence>
<dbReference type="Pfam" id="PF01660">
    <property type="entry name" value="Vmethyltransf"/>
    <property type="match status" value="1"/>
</dbReference>
<evidence type="ECO:0000256" key="6">
    <source>
        <dbReference type="ARBA" id="ARBA00022632"/>
    </source>
</evidence>
<dbReference type="GO" id="GO:0003723">
    <property type="term" value="F:RNA binding"/>
    <property type="evidence" value="ECO:0007669"/>
    <property type="project" value="InterPro"/>
</dbReference>
<dbReference type="Gene3D" id="3.40.50.300">
    <property type="entry name" value="P-loop containing nucleotide triphosphate hydrolases"/>
    <property type="match status" value="2"/>
</dbReference>
<evidence type="ECO:0000256" key="5">
    <source>
        <dbReference type="ARBA" id="ARBA00022581"/>
    </source>
</evidence>
<dbReference type="InterPro" id="IPR049329">
    <property type="entry name" value="ToMV_Hel_N"/>
</dbReference>
<dbReference type="GO" id="GO:0016787">
    <property type="term" value="F:hydrolase activity"/>
    <property type="evidence" value="ECO:0007669"/>
    <property type="project" value="UniProtKB-KW"/>
</dbReference>
<dbReference type="Gene3D" id="3.30.450.420">
    <property type="match status" value="1"/>
</dbReference>
<keyword evidence="10" id="KW-0378">Hydrolase</keyword>
<dbReference type="SUPFAM" id="SSF52540">
    <property type="entry name" value="P-loop containing nucleoside triphosphate hydrolases"/>
    <property type="match status" value="1"/>
</dbReference>
<keyword evidence="5" id="KW-0945">Host-virus interaction</keyword>
<keyword evidence="11" id="KW-0347">Helicase</keyword>
<sequence length="1601" mass="182079">MAQFQQTIDMQTLQAAAGRNSLVNDLASRRVYDNAVEELNARSRRPKVHFSKAVSTEQTLIATNAYPEFEISFTHTQSAVHSLAGGLRSLELEYLMMQVPFGSLTYDIGGNFSAHLFKGRDYVHCCMPNLDVRDIARHEGHKEAIYSYVNRLKRQQRPVPEYQRAAFNNYAENPHFVHCDKPFQQCELTTANGTDTYAVALHSIYDIPVEEFGSALLRKNVKTCFAAFHFHENMLLDCDTVTLDEIGATFQKAGDNLSFFFHNESTLNYTHSFSNIIKYVCKTFFPASQRFVYHKEFLVTRVNTWYCKFTRVDTFTLFRGVYHNNVDCEEFYKAMDDAWHYKKTLAMLNAERTIFKDNAALNFWFPKVRDMVIVPLFDASITTGRMSRREVMVNKDFVYTVLNHIKTYQAKALTYANVLSFVESIRSRVIINGVTARSEWDTDKAILGPLAMTFFLITKLGHVQDEIILKKFQKFDRTTNELIWTSLCDALMGVIPSVKETLVRGGFVKVAEQALEIKIPELYCTFADRLVLQYKKAEEFQSCDLSKPLEESEKYYNALSELSVLENLDSFDLEAFKTLCQQKNVDPDMAAKVVVAIMKCELTLPFKKPTEEEISESLKTGEGASAEHKEVLSLQNDAPFPCVKNLVEGAVPAYGMCPKGSGFDKLDVDIADFHLKSVDAVKRGTMMSAVYTGSIKVQQMKNYIDYLSASLSATVSNLCKVLRDVHGVDPESQEKSGVWDVRRGRWLLKPNAKSHAWGVAEDANHKLVIVLLNWDDGKPVCDETWFRVAVSSDSLIYSDMGKLKTLTSCSPNGEPPEPNAKVILVDGVPGCGKTKEIIEKVNFSEDLILVPGKEASKMIIRRANQAGVIRADKDNVRTVDSFLMHPSRRVFKRLFIDEGLMLHTGCVNFLLLLSQCDVAYVYGDTQQIPFICRVANFPYPAHFAKLVADEKEVRRVTLRCPADVTYFLNKKYDGAVMCTSAVERSVNAEVVRGKGALNPITLPLEGKILTFTQADKFELLEKGYKDVNTVHEVQGETYEKTAIVRLTSTPLEIISRASPHVLVALTRHTMRCKYYTVVLDPMVNVISEMEKLSNFLLDMYRVEAGIQYQLQIDAVFKGMNLFVQTPKSGDWRDMQFYYDTLLPGNSTILNEFDAVTMNLRDISLNVKDCRIDFSKSVQLPKEQPIFLKPKIRTAAEMPRTAGLLENLVAMIKRNMNAPDLTGTIDIEDTASLVVEKFWDSYIDKEFSGTNEMTMTRESFSRWLSKQESSTVGQLADFNFVDLPAVDEYKHMIKSQPKQKLDLSIQDEYPALQTIVYHSKKINAIFGPMFSELTRMLLERIDSSKFLFYTRKTPAQIEDFFSDLDSTQAMEILELDISKYDKSQNEFHCAVEYKIWEKLGIDEWLAEVWKQGHRKTTLKDYTAGIKTCLWYQRKSGDVTTFIGNTIIIAACLSSMIPMDKVIKAAFCGDDSLIYIPKGLDLPDIQAGANLMWNFEAKLFRKKYGYFCGRYVIHHDRGAIVYYDPLKLISKLGCKHIRDVVHLEELRESLCDVASNLNNCAYFSQLDEAVAEVHKTAVGGSFAFCSIIKYLSDKRLFRDLFFV</sequence>
<evidence type="ECO:0000259" key="19">
    <source>
        <dbReference type="PROSITE" id="PS51743"/>
    </source>
</evidence>
<evidence type="ECO:0000256" key="7">
    <source>
        <dbReference type="ARBA" id="ARBA00022679"/>
    </source>
</evidence>
<evidence type="ECO:0000256" key="13">
    <source>
        <dbReference type="ARBA" id="ARBA00022953"/>
    </source>
</evidence>
<accession>A0A5B8YX97</accession>
<dbReference type="InterPro" id="IPR002588">
    <property type="entry name" value="Alphavirus-like_MT_dom"/>
</dbReference>
<dbReference type="PROSITE" id="PS51743">
    <property type="entry name" value="ALPHAVIRUS_MT"/>
    <property type="match status" value="1"/>
</dbReference>
<feature type="domain" description="Alphavirus-like MT" evidence="19">
    <location>
        <begin position="72"/>
        <end position="280"/>
    </location>
</feature>
<keyword evidence="15" id="KW-0899">Viral immunoevasion</keyword>
<dbReference type="PROSITE" id="PS51657">
    <property type="entry name" value="PSRV_HELICASE"/>
    <property type="match status" value="1"/>
</dbReference>
<keyword evidence="14" id="KW-1159">RNA suppression of termination</keyword>
<evidence type="ECO:0000256" key="1">
    <source>
        <dbReference type="ARBA" id="ARBA00012494"/>
    </source>
</evidence>
<keyword evidence="13" id="KW-0693">Viral RNA replication</keyword>
<dbReference type="Pfam" id="PF00978">
    <property type="entry name" value="RdRP_2"/>
    <property type="match status" value="1"/>
</dbReference>